<feature type="transmembrane region" description="Helical" evidence="1">
    <location>
        <begin position="182"/>
        <end position="203"/>
    </location>
</feature>
<evidence type="ECO:0000313" key="3">
    <source>
        <dbReference type="Proteomes" id="UP000054800"/>
    </source>
</evidence>
<dbReference type="AlphaFoldDB" id="A0A124GCM3"/>
<keyword evidence="1" id="KW-1133">Transmembrane helix</keyword>
<accession>A0A124GCM3</accession>
<feature type="transmembrane region" description="Helical" evidence="1">
    <location>
        <begin position="159"/>
        <end position="176"/>
    </location>
</feature>
<evidence type="ECO:0000313" key="2">
    <source>
        <dbReference type="EMBL" id="KUL97851.1"/>
    </source>
</evidence>
<keyword evidence="1" id="KW-0472">Membrane</keyword>
<feature type="transmembrane region" description="Helical" evidence="1">
    <location>
        <begin position="84"/>
        <end position="108"/>
    </location>
</feature>
<dbReference type="RefSeq" id="WP_011015930.1">
    <property type="nucleotide sequence ID" value="NZ_LMVH01000002.1"/>
</dbReference>
<feature type="transmembrane region" description="Helical" evidence="1">
    <location>
        <begin position="210"/>
        <end position="229"/>
    </location>
</feature>
<organism evidence="2 3">
    <name type="scientific">Fusobacterium nucleatum subsp. nucleatum</name>
    <dbReference type="NCBI Taxonomy" id="76856"/>
    <lineage>
        <taxon>Bacteria</taxon>
        <taxon>Fusobacteriati</taxon>
        <taxon>Fusobacteriota</taxon>
        <taxon>Fusobacteriia</taxon>
        <taxon>Fusobacteriales</taxon>
        <taxon>Fusobacteriaceae</taxon>
        <taxon>Fusobacterium</taxon>
    </lineage>
</organism>
<keyword evidence="1" id="KW-0812">Transmembrane</keyword>
<gene>
    <name evidence="2" type="ORF">RO03_10555</name>
</gene>
<comment type="caution">
    <text evidence="2">The sequence shown here is derived from an EMBL/GenBank/DDBJ whole genome shotgun (WGS) entry which is preliminary data.</text>
</comment>
<feature type="transmembrane region" description="Helical" evidence="1">
    <location>
        <begin position="128"/>
        <end position="147"/>
    </location>
</feature>
<proteinExistence type="predicted"/>
<feature type="transmembrane region" description="Helical" evidence="1">
    <location>
        <begin position="244"/>
        <end position="264"/>
    </location>
</feature>
<feature type="transmembrane region" description="Helical" evidence="1">
    <location>
        <begin position="276"/>
        <end position="296"/>
    </location>
</feature>
<dbReference type="Proteomes" id="UP000054800">
    <property type="component" value="Unassembled WGS sequence"/>
</dbReference>
<protein>
    <submittedName>
        <fullName evidence="2">Uncharacterized protein</fullName>
    </submittedName>
</protein>
<sequence length="387" mass="46777">MRKNKGIIKIISEKTGIENIYKYELKEILVNKKNLSKIIIQKIRIKLKKLKKNLKISFQIKEKQENNNQTSKENIIKPKSASEFWTLTLNLPIMFSIVYFIVDTIYKYKMKEKFYLPSEYFSIDFKNTVFYMIFSIIVLPLLFWVWFKDNKDNNMNKKLISMICIILFFFIINKLLKLEIFILYVLFYLLVLFSTFFFFIMYLEKRLIKIIILFFLLFLLIKMPYFLFFLKECYTKIKNIPNEIFYGVIILIIIINLISIIFVNKNIRKKENTKNLIFLFFIYYYIVILLFSGYLMPEIMTEKNNYEILYQNGKEVRVVIATYEDKYLIADGIIEDIEDKNNNKKILNINTDNYKFIKIEEAENIQYLKFDEVNPPNSKKIKIAVQY</sequence>
<dbReference type="GeneID" id="79783049"/>
<dbReference type="EMBL" id="LMVH01000002">
    <property type="protein sequence ID" value="KUL97851.1"/>
    <property type="molecule type" value="Genomic_DNA"/>
</dbReference>
<reference evidence="2 3" key="1">
    <citation type="submission" date="2015-10" db="EMBL/GenBank/DDBJ databases">
        <authorList>
            <person name="Gilbert D.G."/>
        </authorList>
    </citation>
    <scope>NUCLEOTIDE SEQUENCE [LARGE SCALE GENOMIC DNA]</scope>
    <source>
        <strain evidence="2 3">ChDC F311</strain>
    </source>
</reference>
<evidence type="ECO:0000256" key="1">
    <source>
        <dbReference type="SAM" id="Phobius"/>
    </source>
</evidence>
<name>A0A124GCM3_FUSNC</name>